<evidence type="ECO:0000256" key="1">
    <source>
        <dbReference type="SAM" id="Phobius"/>
    </source>
</evidence>
<dbReference type="RefSeq" id="WP_167222741.1">
    <property type="nucleotide sequence ID" value="NZ_VUYU01000003.1"/>
</dbReference>
<feature type="transmembrane region" description="Helical" evidence="1">
    <location>
        <begin position="28"/>
        <end position="51"/>
    </location>
</feature>
<keyword evidence="1" id="KW-0472">Membrane</keyword>
<protein>
    <recommendedName>
        <fullName evidence="4">GGDEF domain-containing protein</fullName>
    </recommendedName>
</protein>
<proteinExistence type="predicted"/>
<feature type="transmembrane region" description="Helical" evidence="1">
    <location>
        <begin position="57"/>
        <end position="80"/>
    </location>
</feature>
<keyword evidence="3" id="KW-1185">Reference proteome</keyword>
<feature type="transmembrane region" description="Helical" evidence="1">
    <location>
        <begin position="92"/>
        <end position="110"/>
    </location>
</feature>
<sequence>MSAQPACINPSATAPATFPAVHFPIRAVLWLAGVTLPVVALTIAVFFLLVVGFDLPLAMLVPALSIASVPLANALLMRALGNARPALSRRLGHLHGFAIGTSILFTLLLLPHMAAGVAGLRYYGAGLLVLAPLLSLMAALAMRRLLEAHVRLPAVWPGALLALAIVGAPELPQAITQAGVHMASREAPTTRANGLRLLRSLGNQQILLRLCDTGNDRLASLTDLFMITTAGTTASDARDAYYRLTGATYDELPDSMKDAAD</sequence>
<dbReference type="Proteomes" id="UP000785613">
    <property type="component" value="Unassembled WGS sequence"/>
</dbReference>
<name>A0ABX0LKH9_9BURK</name>
<feature type="transmembrane region" description="Helical" evidence="1">
    <location>
        <begin position="122"/>
        <end position="142"/>
    </location>
</feature>
<evidence type="ECO:0000313" key="2">
    <source>
        <dbReference type="EMBL" id="NHZ33265.1"/>
    </source>
</evidence>
<evidence type="ECO:0000313" key="3">
    <source>
        <dbReference type="Proteomes" id="UP000785613"/>
    </source>
</evidence>
<keyword evidence="1" id="KW-1133">Transmembrane helix</keyword>
<organism evidence="2 3">
    <name type="scientific">Massilia rubra</name>
    <dbReference type="NCBI Taxonomy" id="2607910"/>
    <lineage>
        <taxon>Bacteria</taxon>
        <taxon>Pseudomonadati</taxon>
        <taxon>Pseudomonadota</taxon>
        <taxon>Betaproteobacteria</taxon>
        <taxon>Burkholderiales</taxon>
        <taxon>Oxalobacteraceae</taxon>
        <taxon>Telluria group</taxon>
        <taxon>Massilia</taxon>
    </lineage>
</organism>
<dbReference type="EMBL" id="VUYU01000003">
    <property type="protein sequence ID" value="NHZ33265.1"/>
    <property type="molecule type" value="Genomic_DNA"/>
</dbReference>
<comment type="caution">
    <text evidence="2">The sequence shown here is derived from an EMBL/GenBank/DDBJ whole genome shotgun (WGS) entry which is preliminary data.</text>
</comment>
<evidence type="ECO:0008006" key="4">
    <source>
        <dbReference type="Google" id="ProtNLM"/>
    </source>
</evidence>
<keyword evidence="1" id="KW-0812">Transmembrane</keyword>
<reference evidence="2 3" key="1">
    <citation type="submission" date="2019-09" db="EMBL/GenBank/DDBJ databases">
        <title>Taxonomy of Antarctic Massilia spp.: description of Massilia rubra sp. nov., Massilia aquatica sp. nov., Massilia mucilaginosa sp. nov., Massilia frigida sp. nov. isolated from streams, lakes and regoliths.</title>
        <authorList>
            <person name="Holochova P."/>
            <person name="Sedlacek I."/>
            <person name="Kralova S."/>
            <person name="Maslanova I."/>
            <person name="Busse H.-J."/>
            <person name="Stankova E."/>
            <person name="Vrbovska V."/>
            <person name="Kovarovic V."/>
            <person name="Bartak M."/>
            <person name="Svec P."/>
            <person name="Pantucek R."/>
        </authorList>
    </citation>
    <scope>NUCLEOTIDE SEQUENCE [LARGE SCALE GENOMIC DNA]</scope>
    <source>
        <strain evidence="2 3">CCM 8692</strain>
    </source>
</reference>
<gene>
    <name evidence="2" type="ORF">F0185_06640</name>
</gene>
<accession>A0ABX0LKH9</accession>